<keyword evidence="3" id="KW-1185">Reference proteome</keyword>
<dbReference type="EMBL" id="JAODUO010000481">
    <property type="protein sequence ID" value="KAK2179608.1"/>
    <property type="molecule type" value="Genomic_DNA"/>
</dbReference>
<comment type="caution">
    <text evidence="2">The sequence shown here is derived from an EMBL/GenBank/DDBJ whole genome shotgun (WGS) entry which is preliminary data.</text>
</comment>
<dbReference type="CDD" id="cd21451">
    <property type="entry name" value="DLC-like_TCTEX1D"/>
    <property type="match status" value="1"/>
</dbReference>
<comment type="similarity">
    <text evidence="1">Belongs to the dynein light chain Tctex-type family.</text>
</comment>
<evidence type="ECO:0000313" key="2">
    <source>
        <dbReference type="EMBL" id="KAK2179608.1"/>
    </source>
</evidence>
<evidence type="ECO:0000313" key="3">
    <source>
        <dbReference type="Proteomes" id="UP001209878"/>
    </source>
</evidence>
<proteinExistence type="inferred from homology"/>
<reference evidence="2" key="1">
    <citation type="journal article" date="2023" name="Mol. Biol. Evol.">
        <title>Third-Generation Sequencing Reveals the Adaptive Role of the Epigenome in Three Deep-Sea Polychaetes.</title>
        <authorList>
            <person name="Perez M."/>
            <person name="Aroh O."/>
            <person name="Sun Y."/>
            <person name="Lan Y."/>
            <person name="Juniper S.K."/>
            <person name="Young C.R."/>
            <person name="Angers B."/>
            <person name="Qian P.Y."/>
        </authorList>
    </citation>
    <scope>NUCLEOTIDE SEQUENCE</scope>
    <source>
        <strain evidence="2">R07B-5</strain>
    </source>
</reference>
<dbReference type="PANTHER" id="PTHR21255:SF68">
    <property type="entry name" value="TCTEX1 DOMAIN-CONTAINING PROTEIN 1-B-LIKE"/>
    <property type="match status" value="1"/>
</dbReference>
<accession>A0AAD9KZF4</accession>
<protein>
    <submittedName>
        <fullName evidence="2">Uncharacterized protein</fullName>
    </submittedName>
</protein>
<dbReference type="InterPro" id="IPR005334">
    <property type="entry name" value="Tctex-1-like"/>
</dbReference>
<organism evidence="2 3">
    <name type="scientific">Ridgeia piscesae</name>
    <name type="common">Tubeworm</name>
    <dbReference type="NCBI Taxonomy" id="27915"/>
    <lineage>
        <taxon>Eukaryota</taxon>
        <taxon>Metazoa</taxon>
        <taxon>Spiralia</taxon>
        <taxon>Lophotrochozoa</taxon>
        <taxon>Annelida</taxon>
        <taxon>Polychaeta</taxon>
        <taxon>Sedentaria</taxon>
        <taxon>Canalipalpata</taxon>
        <taxon>Sabellida</taxon>
        <taxon>Siboglinidae</taxon>
        <taxon>Ridgeia</taxon>
    </lineage>
</organism>
<dbReference type="PANTHER" id="PTHR21255">
    <property type="entry name" value="T-COMPLEX-ASSOCIATED-TESTIS-EXPRESSED 1/ DYNEIN LIGHT CHAIN"/>
    <property type="match status" value="1"/>
</dbReference>
<name>A0AAD9KZF4_RIDPI</name>
<dbReference type="GO" id="GO:0005868">
    <property type="term" value="C:cytoplasmic dynein complex"/>
    <property type="evidence" value="ECO:0007669"/>
    <property type="project" value="TreeGrafter"/>
</dbReference>
<dbReference type="Pfam" id="PF03645">
    <property type="entry name" value="Tctex-1"/>
    <property type="match status" value="1"/>
</dbReference>
<dbReference type="InterPro" id="IPR038586">
    <property type="entry name" value="Tctex-1-like_sf"/>
</dbReference>
<dbReference type="GO" id="GO:0007018">
    <property type="term" value="P:microtubule-based movement"/>
    <property type="evidence" value="ECO:0007669"/>
    <property type="project" value="TreeGrafter"/>
</dbReference>
<sequence length="150" mass="16851">MAKSVASFRRGSVTYIQTGDHNDMASQRPMNVRYENTYRVEPTTNFPYLASRDIIRDVLQTTFGDTTKYDPLTVSQLAADAANELKARVRALQCPRYKLVTFLTVGEESATSLSMTSRCVWNDKSDTYAESSFRNGTIYAVGIVFGVYTE</sequence>
<gene>
    <name evidence="2" type="ORF">NP493_480g02051</name>
</gene>
<dbReference type="AlphaFoldDB" id="A0AAD9KZF4"/>
<dbReference type="Gene3D" id="3.30.1140.40">
    <property type="entry name" value="Tctex-1"/>
    <property type="match status" value="1"/>
</dbReference>
<dbReference type="GO" id="GO:0045505">
    <property type="term" value="F:dynein intermediate chain binding"/>
    <property type="evidence" value="ECO:0007669"/>
    <property type="project" value="TreeGrafter"/>
</dbReference>
<dbReference type="GO" id="GO:0005737">
    <property type="term" value="C:cytoplasm"/>
    <property type="evidence" value="ECO:0007669"/>
    <property type="project" value="TreeGrafter"/>
</dbReference>
<dbReference type="Proteomes" id="UP001209878">
    <property type="component" value="Unassembled WGS sequence"/>
</dbReference>
<evidence type="ECO:0000256" key="1">
    <source>
        <dbReference type="ARBA" id="ARBA00005361"/>
    </source>
</evidence>